<dbReference type="InterPro" id="IPR011009">
    <property type="entry name" value="Kinase-like_dom_sf"/>
</dbReference>
<dbReference type="InterPro" id="IPR000403">
    <property type="entry name" value="PI3/4_kinase_cat_dom"/>
</dbReference>
<dbReference type="GO" id="GO:0046854">
    <property type="term" value="P:phosphatidylinositol phosphate biosynthetic process"/>
    <property type="evidence" value="ECO:0007669"/>
    <property type="project" value="InterPro"/>
</dbReference>
<dbReference type="InterPro" id="IPR036940">
    <property type="entry name" value="PI3/4_kinase_cat_sf"/>
</dbReference>
<protein>
    <recommendedName>
        <fullName evidence="2">1-phosphatidylinositol 4-kinase</fullName>
        <ecNumber evidence="2">2.7.1.67</ecNumber>
    </recommendedName>
</protein>
<dbReference type="GO" id="GO:0016020">
    <property type="term" value="C:membrane"/>
    <property type="evidence" value="ECO:0007669"/>
    <property type="project" value="TreeGrafter"/>
</dbReference>
<keyword evidence="5" id="KW-0175">Coiled coil</keyword>
<dbReference type="PROSITE" id="PS50290">
    <property type="entry name" value="PI3_4_KINASE_3"/>
    <property type="match status" value="1"/>
</dbReference>
<dbReference type="Gene3D" id="3.30.1010.10">
    <property type="entry name" value="Phosphatidylinositol 3-kinase Catalytic Subunit, Chain A, domain 4"/>
    <property type="match status" value="1"/>
</dbReference>
<evidence type="ECO:0000259" key="7">
    <source>
        <dbReference type="PROSITE" id="PS50290"/>
    </source>
</evidence>
<dbReference type="GO" id="GO:0004430">
    <property type="term" value="F:1-phosphatidylinositol 4-kinase activity"/>
    <property type="evidence" value="ECO:0007669"/>
    <property type="project" value="UniProtKB-EC"/>
</dbReference>
<dbReference type="InterPro" id="IPR015433">
    <property type="entry name" value="PI3/4_kinase"/>
</dbReference>
<dbReference type="CDD" id="cd05168">
    <property type="entry name" value="PI4Kc_III_beta"/>
    <property type="match status" value="1"/>
</dbReference>
<accession>A0AAW0GJ79</accession>
<evidence type="ECO:0000256" key="3">
    <source>
        <dbReference type="ARBA" id="ARBA00022679"/>
    </source>
</evidence>
<feature type="compositionally biased region" description="Acidic residues" evidence="6">
    <location>
        <begin position="505"/>
        <end position="527"/>
    </location>
</feature>
<dbReference type="SMART" id="SM00146">
    <property type="entry name" value="PI3Kc"/>
    <property type="match status" value="1"/>
</dbReference>
<dbReference type="PANTHER" id="PTHR10048">
    <property type="entry name" value="PHOSPHATIDYLINOSITOL KINASE"/>
    <property type="match status" value="1"/>
</dbReference>
<dbReference type="InterPro" id="IPR057754">
    <property type="entry name" value="PI4-kinase_beta/PIK1_cat"/>
</dbReference>
<evidence type="ECO:0000256" key="6">
    <source>
        <dbReference type="SAM" id="MobiDB-lite"/>
    </source>
</evidence>
<comment type="catalytic activity">
    <reaction evidence="1">
        <text>a 1,2-diacyl-sn-glycero-3-phospho-(1D-myo-inositol) + ATP = a 1,2-diacyl-sn-glycero-3-phospho-(1D-myo-inositol 4-phosphate) + ADP + H(+)</text>
        <dbReference type="Rhea" id="RHEA:19877"/>
        <dbReference type="ChEBI" id="CHEBI:15378"/>
        <dbReference type="ChEBI" id="CHEBI:30616"/>
        <dbReference type="ChEBI" id="CHEBI:57880"/>
        <dbReference type="ChEBI" id="CHEBI:58178"/>
        <dbReference type="ChEBI" id="CHEBI:456216"/>
        <dbReference type="EC" id="2.7.1.67"/>
    </reaction>
</comment>
<evidence type="ECO:0000256" key="2">
    <source>
        <dbReference type="ARBA" id="ARBA00012169"/>
    </source>
</evidence>
<evidence type="ECO:0000313" key="9">
    <source>
        <dbReference type="Proteomes" id="UP001385951"/>
    </source>
</evidence>
<dbReference type="PANTHER" id="PTHR10048:SF22">
    <property type="entry name" value="PHOSPHATIDYLINOSITOL 4-KINASE BETA"/>
    <property type="match status" value="1"/>
</dbReference>
<feature type="domain" description="PI3K/PI4K catalytic" evidence="7">
    <location>
        <begin position="768"/>
        <end position="1056"/>
    </location>
</feature>
<proteinExistence type="predicted"/>
<feature type="region of interest" description="Disordered" evidence="6">
    <location>
        <begin position="675"/>
        <end position="701"/>
    </location>
</feature>
<dbReference type="GO" id="GO:0005737">
    <property type="term" value="C:cytoplasm"/>
    <property type="evidence" value="ECO:0007669"/>
    <property type="project" value="TreeGrafter"/>
</dbReference>
<sequence>MSHALLLRLFLSPSFFTVHVALQYLCLYADNIGITYYLTRRLRELQIDELREVWGFICHLLITRPSKSRALECFVVETSQKSTHIAILTLWYMQAALKDISLARHDSKPFLTCHRLLNQCHEIIFGDIVLSNAPYGTLNQLIIPGTLRKKVNPHVLPALVGIGMVLAGVPAMPQLTSVTGEVAVEQGRSDNPEENKMLEIGGDPTGTLYREGMQNVPNEDEDYTSEPPSAPPTMEEQALTPSPDPFDERRLPKTAPLLRRKTIAAQTTPALPLRLQIPLKPRLSEDPFGQYDPPSPPAQASTPSQSTPSLPSGRHPAKTGSLHALELLSRYDDRSQVHLLRSHYCQSAVEFILTLENISNKLLVIPKPARVSALRAELTGLNHMLPAEICMPMWCTSSDTVRPNGIPEPHHRIIRIPPGESVVLNSAERAPYLLLMEVLHDDLDFDPAKRSNKDILKKIVQKESEKKGASRDLIPFNREKSLGTSKPVSRTATLSTHPLARDVSTFDDDIADGNYSDDDLSPSEDTAEQLVSPDNDEEIDLVEQLYGVDEDFRLLSADLSETVVLPPAPKNKELDMVAWSRTSSMSQPVSRAESGDGHTRAISQSGWGIQTNGFHPHPGAEVLSSRVLSLDEYSERMRTAAVMLAQLNSNLSRESSAATPSTPIPSDSSALRWLPTTSWLTGPPTARSNEQPVAGPSSMVPMPMRLQYNEATAIRNRIMDEMLALEEERMERMRENREGEGTLRIGDVGGNMKTAEDEGIIRRELSRADPSAVVFSESWAAKKSRIRQASPYGHLANWDCVSVIVKTGGDLRQEQLAVQLIQQFEKIWKEENCSCWVRYFRILITGNNSGLVETITDAVSIHSIKKAEYARRLAEGRLGHVTLYDHFKTTYGDPSSAKFARAQRNFAKSLAGYSLVTYFLQIKDRHNGNILLDRDGHLIHIDFGFMLSNSPGNIGFEAAPFKLPLEYIEVLGGLESPAFDEFKRLFKEGFEAARKHCDRIVTLVDLMQKDSSFPCFAALGEQTAAQLRERFQQGLTQSAVEEHVQRLIDTSLGSNWTRLYDSYQYYSQSIF</sequence>
<keyword evidence="4" id="KW-0418">Kinase</keyword>
<feature type="compositionally biased region" description="Polar residues" evidence="6">
    <location>
        <begin position="675"/>
        <end position="691"/>
    </location>
</feature>
<dbReference type="SUPFAM" id="SSF56112">
    <property type="entry name" value="Protein kinase-like (PK-like)"/>
    <property type="match status" value="1"/>
</dbReference>
<dbReference type="EMBL" id="JASBNA010000003">
    <property type="protein sequence ID" value="KAK7693375.1"/>
    <property type="molecule type" value="Genomic_DNA"/>
</dbReference>
<evidence type="ECO:0000313" key="8">
    <source>
        <dbReference type="EMBL" id="KAK7693375.1"/>
    </source>
</evidence>
<dbReference type="AlphaFoldDB" id="A0AAW0GJ79"/>
<dbReference type="Pfam" id="PF00454">
    <property type="entry name" value="PI3_PI4_kinase"/>
    <property type="match status" value="1"/>
</dbReference>
<feature type="region of interest" description="Disordered" evidence="6">
    <location>
        <begin position="201"/>
        <end position="265"/>
    </location>
</feature>
<comment type="caution">
    <text evidence="8">The sequence shown here is derived from an EMBL/GenBank/DDBJ whole genome shotgun (WGS) entry which is preliminary data.</text>
</comment>
<keyword evidence="9" id="KW-1185">Reference proteome</keyword>
<evidence type="ECO:0000256" key="5">
    <source>
        <dbReference type="SAM" id="Coils"/>
    </source>
</evidence>
<name>A0AAW0GJ79_9APHY</name>
<feature type="region of interest" description="Disordered" evidence="6">
    <location>
        <begin position="283"/>
        <end position="318"/>
    </location>
</feature>
<dbReference type="FunFam" id="1.10.1070.11:FF:000016">
    <property type="entry name" value="PIK1p Phosphatidylinositol 4-kinase"/>
    <property type="match status" value="1"/>
</dbReference>
<gene>
    <name evidence="8" type="ORF">QCA50_002943</name>
</gene>
<keyword evidence="3" id="KW-0808">Transferase</keyword>
<organism evidence="8 9">
    <name type="scientific">Cerrena zonata</name>
    <dbReference type="NCBI Taxonomy" id="2478898"/>
    <lineage>
        <taxon>Eukaryota</taxon>
        <taxon>Fungi</taxon>
        <taxon>Dikarya</taxon>
        <taxon>Basidiomycota</taxon>
        <taxon>Agaricomycotina</taxon>
        <taxon>Agaricomycetes</taxon>
        <taxon>Polyporales</taxon>
        <taxon>Cerrenaceae</taxon>
        <taxon>Cerrena</taxon>
    </lineage>
</organism>
<dbReference type="EC" id="2.7.1.67" evidence="2"/>
<feature type="region of interest" description="Disordered" evidence="6">
    <location>
        <begin position="505"/>
        <end position="532"/>
    </location>
</feature>
<feature type="coiled-coil region" evidence="5">
    <location>
        <begin position="708"/>
        <end position="736"/>
    </location>
</feature>
<dbReference type="Gene3D" id="1.10.1070.11">
    <property type="entry name" value="Phosphatidylinositol 3-/4-kinase, catalytic domain"/>
    <property type="match status" value="1"/>
</dbReference>
<evidence type="ECO:0000256" key="1">
    <source>
        <dbReference type="ARBA" id="ARBA00001686"/>
    </source>
</evidence>
<dbReference type="GO" id="GO:0048015">
    <property type="term" value="P:phosphatidylinositol-mediated signaling"/>
    <property type="evidence" value="ECO:0007669"/>
    <property type="project" value="TreeGrafter"/>
</dbReference>
<reference evidence="8 9" key="1">
    <citation type="submission" date="2022-09" db="EMBL/GenBank/DDBJ databases">
        <authorList>
            <person name="Palmer J.M."/>
        </authorList>
    </citation>
    <scope>NUCLEOTIDE SEQUENCE [LARGE SCALE GENOMIC DNA]</scope>
    <source>
        <strain evidence="8 9">DSM 7382</strain>
    </source>
</reference>
<evidence type="ECO:0000256" key="4">
    <source>
        <dbReference type="ARBA" id="ARBA00022777"/>
    </source>
</evidence>
<feature type="compositionally biased region" description="Low complexity" evidence="6">
    <location>
        <begin position="298"/>
        <end position="312"/>
    </location>
</feature>
<dbReference type="Proteomes" id="UP001385951">
    <property type="component" value="Unassembled WGS sequence"/>
</dbReference>